<reference evidence="1 2" key="1">
    <citation type="journal article" date="2022" name="Med Res Arch">
        <title>Genomic identification of streptococcal strains and relation to clinical characteristics. A substudy to The Partial Oral Treatment of Endocarditis (POET) Trial.</title>
        <authorList>
            <person name="Christensen J."/>
            <person name="Jensen C."/>
            <person name="Dargis R."/>
            <person name="Nielsen X."/>
            <person name="Pries- Heje M."/>
            <person name="Wiingaard C."/>
            <person name="Ihlemann N."/>
            <person name="Gill S."/>
            <person name="Bruun N."/>
            <person name="Elming H."/>
            <person name="Povlsen J."/>
            <person name="Madsen T."/>
            <person name="Jensen K."/>
            <person name="Fuursted K."/>
            <person name="Ostergaard L."/>
            <person name="Christiansen U."/>
            <person name="Rosenvinge F."/>
            <person name="Helweg-Larsen J."/>
            <person name="Fosbol E."/>
            <person name="Kober L."/>
            <person name="Torp-Pedersen C."/>
            <person name="Tonder N."/>
            <person name="Moser C."/>
            <person name="Iversen K."/>
            <person name="Bundgaard H."/>
        </authorList>
    </citation>
    <scope>NUCLEOTIDE SEQUENCE [LARGE SCALE GENOMIC DNA]</scope>
    <source>
        <strain evidence="1 2">A12055600</strain>
    </source>
</reference>
<sequence>MKKIFVIFLTIITFSSAMLLGGCSMLNSRSEQEEMIQIVESKKMKSVIEIFLKKLDPKALTPEGKIKTYEIQKDKLEYNPMGGIMIQMFINEDKNLSLSVTVVEDSTTGNYEIATNSRSRKLSDLLAK</sequence>
<dbReference type="EMBL" id="JAKUVJ010000007">
    <property type="protein sequence ID" value="MCY7035135.1"/>
    <property type="molecule type" value="Genomic_DNA"/>
</dbReference>
<protein>
    <submittedName>
        <fullName evidence="1">DUF1310 domain-containing protein</fullName>
    </submittedName>
</protein>
<organism evidence="1 2">
    <name type="scientific">Streptococcus sanguinis</name>
    <dbReference type="NCBI Taxonomy" id="1305"/>
    <lineage>
        <taxon>Bacteria</taxon>
        <taxon>Bacillati</taxon>
        <taxon>Bacillota</taxon>
        <taxon>Bacilli</taxon>
        <taxon>Lactobacillales</taxon>
        <taxon>Streptococcaceae</taxon>
        <taxon>Streptococcus</taxon>
    </lineage>
</organism>
<evidence type="ECO:0000313" key="2">
    <source>
        <dbReference type="Proteomes" id="UP001208557"/>
    </source>
</evidence>
<comment type="caution">
    <text evidence="1">The sequence shown here is derived from an EMBL/GenBank/DDBJ whole genome shotgun (WGS) entry which is preliminary data.</text>
</comment>
<dbReference type="InterPro" id="IPR010738">
    <property type="entry name" value="DUF1310"/>
</dbReference>
<dbReference type="PROSITE" id="PS51257">
    <property type="entry name" value="PROKAR_LIPOPROTEIN"/>
    <property type="match status" value="1"/>
</dbReference>
<dbReference type="AlphaFoldDB" id="A0ABD4VKA1"/>
<dbReference type="Pfam" id="PF07006">
    <property type="entry name" value="DUF1310"/>
    <property type="match status" value="1"/>
</dbReference>
<dbReference type="Proteomes" id="UP001208557">
    <property type="component" value="Unassembled WGS sequence"/>
</dbReference>
<gene>
    <name evidence="1" type="ORF">MK406_08635</name>
</gene>
<accession>A0ABD4VKA1</accession>
<evidence type="ECO:0000313" key="1">
    <source>
        <dbReference type="EMBL" id="MCY7035135.1"/>
    </source>
</evidence>
<dbReference type="RefSeq" id="WP_223310816.1">
    <property type="nucleotide sequence ID" value="NZ_CP071419.1"/>
</dbReference>
<name>A0ABD4VKA1_STRSA</name>
<proteinExistence type="predicted"/>